<keyword evidence="3" id="KW-1185">Reference proteome</keyword>
<sequence length="143" mass="15494">MPASSRLFIITALVLILLYALVPLMLLADSSLAETLIMKNRPELSGSELQFAAVAVKIFTTAIHLLFMGLTAWLSIMAVRRRKWARIALTAVLSIATFGSFSSWMAGPALHPVIIATTIIHLVLIVLLWLPGHGGSFQDANGK</sequence>
<keyword evidence="1" id="KW-0812">Transmembrane</keyword>
<dbReference type="Proteomes" id="UP000034287">
    <property type="component" value="Unassembled WGS sequence"/>
</dbReference>
<evidence type="ECO:0000313" key="2">
    <source>
        <dbReference type="EMBL" id="KKK33831.1"/>
    </source>
</evidence>
<gene>
    <name evidence="2" type="ORF">WN59_09460</name>
</gene>
<feature type="transmembrane region" description="Helical" evidence="1">
    <location>
        <begin position="49"/>
        <end position="75"/>
    </location>
</feature>
<protein>
    <submittedName>
        <fullName evidence="2">Uncharacterized protein</fullName>
    </submittedName>
</protein>
<keyword evidence="1" id="KW-1133">Transmembrane helix</keyword>
<reference evidence="2 3" key="1">
    <citation type="submission" date="2015-04" db="EMBL/GenBank/DDBJ databases">
        <title>Taxonomic description and genome sequence of Salinicoccus sediminis sp. nov., a novel hyper halotolerant bacterium isolated from marine sediment.</title>
        <authorList>
            <person name="Mathan Kumar R."/>
            <person name="Kaur G."/>
            <person name="Kumar N."/>
            <person name="Kumar A."/>
            <person name="Singh N.K."/>
            <person name="Kaur N."/>
            <person name="Mayilraj S."/>
        </authorList>
    </citation>
    <scope>NUCLEOTIDE SEQUENCE [LARGE SCALE GENOMIC DNA]</scope>
    <source>
        <strain evidence="2 3">SV-16</strain>
    </source>
</reference>
<dbReference type="AlphaFoldDB" id="A0A0M2SJK6"/>
<dbReference type="RefSeq" id="WP_046516337.1">
    <property type="nucleotide sequence ID" value="NZ_LAYZ01000024.1"/>
</dbReference>
<evidence type="ECO:0000313" key="3">
    <source>
        <dbReference type="Proteomes" id="UP000034287"/>
    </source>
</evidence>
<evidence type="ECO:0000256" key="1">
    <source>
        <dbReference type="SAM" id="Phobius"/>
    </source>
</evidence>
<proteinExistence type="predicted"/>
<comment type="caution">
    <text evidence="2">The sequence shown here is derived from an EMBL/GenBank/DDBJ whole genome shotgun (WGS) entry which is preliminary data.</text>
</comment>
<keyword evidence="1" id="KW-0472">Membrane</keyword>
<dbReference type="EMBL" id="LAYZ01000024">
    <property type="protein sequence ID" value="KKK33831.1"/>
    <property type="molecule type" value="Genomic_DNA"/>
</dbReference>
<feature type="transmembrane region" description="Helical" evidence="1">
    <location>
        <begin position="87"/>
        <end position="107"/>
    </location>
</feature>
<feature type="transmembrane region" description="Helical" evidence="1">
    <location>
        <begin position="113"/>
        <end position="130"/>
    </location>
</feature>
<name>A0A0M2SJK6_9STAP</name>
<accession>A0A0M2SJK6</accession>
<dbReference type="PATRIC" id="fig|1432562.3.peg.1871"/>
<organism evidence="2 3">
    <name type="scientific">Salinicoccus sediminis</name>
    <dbReference type="NCBI Taxonomy" id="1432562"/>
    <lineage>
        <taxon>Bacteria</taxon>
        <taxon>Bacillati</taxon>
        <taxon>Bacillota</taxon>
        <taxon>Bacilli</taxon>
        <taxon>Bacillales</taxon>
        <taxon>Staphylococcaceae</taxon>
        <taxon>Salinicoccus</taxon>
    </lineage>
</organism>